<dbReference type="InterPro" id="IPR027370">
    <property type="entry name" value="Znf-RING_euk"/>
</dbReference>
<dbReference type="Pfam" id="PF00643">
    <property type="entry name" value="zf-B_box"/>
    <property type="match status" value="1"/>
</dbReference>
<accession>A0A151MA83</accession>
<dbReference type="Pfam" id="PF13765">
    <property type="entry name" value="PRY"/>
    <property type="match status" value="1"/>
</dbReference>
<dbReference type="SMART" id="SM00589">
    <property type="entry name" value="PRY"/>
    <property type="match status" value="1"/>
</dbReference>
<evidence type="ECO:0000256" key="4">
    <source>
        <dbReference type="PROSITE-ProRule" id="PRU00024"/>
    </source>
</evidence>
<proteinExistence type="predicted"/>
<dbReference type="Gene3D" id="3.30.40.10">
    <property type="entry name" value="Zinc/RING finger domain, C3HC4 (zinc finger)"/>
    <property type="match status" value="1"/>
</dbReference>
<feature type="region of interest" description="Disordered" evidence="5">
    <location>
        <begin position="290"/>
        <end position="313"/>
    </location>
</feature>
<dbReference type="PRINTS" id="PR01407">
    <property type="entry name" value="BUTYPHLNCDUF"/>
</dbReference>
<dbReference type="PROSITE" id="PS50089">
    <property type="entry name" value="ZF_RING_2"/>
    <property type="match status" value="1"/>
</dbReference>
<dbReference type="PROSITE" id="PS50119">
    <property type="entry name" value="ZF_BBOX"/>
    <property type="match status" value="1"/>
</dbReference>
<dbReference type="GO" id="GO:0008270">
    <property type="term" value="F:zinc ion binding"/>
    <property type="evidence" value="ECO:0007669"/>
    <property type="project" value="UniProtKB-KW"/>
</dbReference>
<feature type="domain" description="B30.2/SPRY" evidence="8">
    <location>
        <begin position="293"/>
        <end position="458"/>
    </location>
</feature>
<evidence type="ECO:0000256" key="5">
    <source>
        <dbReference type="SAM" id="MobiDB-lite"/>
    </source>
</evidence>
<dbReference type="SUPFAM" id="SSF49899">
    <property type="entry name" value="Concanavalin A-like lectins/glucanases"/>
    <property type="match status" value="1"/>
</dbReference>
<feature type="region of interest" description="Disordered" evidence="5">
    <location>
        <begin position="157"/>
        <end position="176"/>
    </location>
</feature>
<evidence type="ECO:0000256" key="1">
    <source>
        <dbReference type="ARBA" id="ARBA00022723"/>
    </source>
</evidence>
<dbReference type="InterPro" id="IPR000315">
    <property type="entry name" value="Znf_B-box"/>
</dbReference>
<comment type="caution">
    <text evidence="9">The sequence shown here is derived from an EMBL/GenBank/DDBJ whole genome shotgun (WGS) entry which is preliminary data.</text>
</comment>
<dbReference type="SUPFAM" id="SSF57850">
    <property type="entry name" value="RING/U-box"/>
    <property type="match status" value="1"/>
</dbReference>
<sequence>MAALNPVQHLQDELTCSICCEVFQHPVILDCGHSFCRACITQCREEANAHVSCPQCRSPSSQNNFRPNWQLANVVEKAKQLNEQVAKGAEGEQVCEEHGEALKLFCEADQKLLCMICRESQTHRAHAVAPIQEAAEQYKDLIHTQLRILRGDREKLEEQKMNRSQEHQDYQEKSKTERQKIVSEFERLRQLMKEQECLLLARLDEPDRMIKKSQKETVTKLSQEISLLDSLIFEMEGKCQQPSSDFLQDIRSTLTRCMKRKLQHVVEMCPEGEKNRSDISEQNQKLKKMLGIPPSDLEKDRGEPQGSYSKENVAMDPDTAHCQLVLSEDRKSVRWGDTEQDLPNNPERFAPWFCVLGCEGFTSGRHCWEVVVEGSGAWAVGVARESVMRKGRLIRNPEAGIWAMELFCVLQNPPLKQGPENQQTVGTYTLILKIQTGIYPNCPDAFSGALTIESYSHL</sequence>
<keyword evidence="1" id="KW-0479">Metal-binding</keyword>
<dbReference type="Pfam" id="PF13445">
    <property type="entry name" value="zf-RING_UBOX"/>
    <property type="match status" value="1"/>
</dbReference>
<evidence type="ECO:0000256" key="2">
    <source>
        <dbReference type="ARBA" id="ARBA00022771"/>
    </source>
</evidence>
<dbReference type="SMART" id="SM00184">
    <property type="entry name" value="RING"/>
    <property type="match status" value="1"/>
</dbReference>
<evidence type="ECO:0008006" key="11">
    <source>
        <dbReference type="Google" id="ProtNLM"/>
    </source>
</evidence>
<dbReference type="PROSITE" id="PS00518">
    <property type="entry name" value="ZF_RING_1"/>
    <property type="match status" value="1"/>
</dbReference>
<dbReference type="EMBL" id="AKHW03006295">
    <property type="protein sequence ID" value="KYO21435.1"/>
    <property type="molecule type" value="Genomic_DNA"/>
</dbReference>
<protein>
    <recommendedName>
        <fullName evidence="11">Zinc finger protein RFP-like</fullName>
    </recommendedName>
</protein>
<dbReference type="InterPro" id="IPR001870">
    <property type="entry name" value="B30.2/SPRY"/>
</dbReference>
<dbReference type="Gene3D" id="2.60.120.920">
    <property type="match status" value="1"/>
</dbReference>
<dbReference type="Gene3D" id="3.30.160.60">
    <property type="entry name" value="Classic Zinc Finger"/>
    <property type="match status" value="1"/>
</dbReference>
<name>A0A151MA83_ALLMI</name>
<feature type="domain" description="RING-type" evidence="6">
    <location>
        <begin position="16"/>
        <end position="57"/>
    </location>
</feature>
<feature type="domain" description="B box-type" evidence="7">
    <location>
        <begin position="90"/>
        <end position="131"/>
    </location>
</feature>
<dbReference type="PANTHER" id="PTHR24103">
    <property type="entry name" value="E3 UBIQUITIN-PROTEIN LIGASE TRIM"/>
    <property type="match status" value="1"/>
</dbReference>
<evidence type="ECO:0000256" key="3">
    <source>
        <dbReference type="ARBA" id="ARBA00022833"/>
    </source>
</evidence>
<evidence type="ECO:0000259" key="8">
    <source>
        <dbReference type="PROSITE" id="PS50188"/>
    </source>
</evidence>
<dbReference type="InterPro" id="IPR013083">
    <property type="entry name" value="Znf_RING/FYVE/PHD"/>
</dbReference>
<dbReference type="InterPro" id="IPR003877">
    <property type="entry name" value="SPRY_dom"/>
</dbReference>
<dbReference type="InterPro" id="IPR001841">
    <property type="entry name" value="Znf_RING"/>
</dbReference>
<evidence type="ECO:0000259" key="6">
    <source>
        <dbReference type="PROSITE" id="PS50089"/>
    </source>
</evidence>
<evidence type="ECO:0000313" key="9">
    <source>
        <dbReference type="EMBL" id="KYO21435.1"/>
    </source>
</evidence>
<dbReference type="InterPro" id="IPR043136">
    <property type="entry name" value="B30.2/SPRY_sf"/>
</dbReference>
<dbReference type="CDD" id="cd19760">
    <property type="entry name" value="Bbox2_TRIM4-like"/>
    <property type="match status" value="1"/>
</dbReference>
<dbReference type="CDD" id="cd16594">
    <property type="entry name" value="RING-HC_TRIM7-like_C-IV"/>
    <property type="match status" value="1"/>
</dbReference>
<gene>
    <name evidence="9" type="ORF">Y1Q_0001645</name>
</gene>
<dbReference type="InterPro" id="IPR003879">
    <property type="entry name" value="Butyrophylin_SPRY"/>
</dbReference>
<dbReference type="SUPFAM" id="SSF57845">
    <property type="entry name" value="B-box zinc-binding domain"/>
    <property type="match status" value="1"/>
</dbReference>
<organism evidence="9 10">
    <name type="scientific">Alligator mississippiensis</name>
    <name type="common">American alligator</name>
    <dbReference type="NCBI Taxonomy" id="8496"/>
    <lineage>
        <taxon>Eukaryota</taxon>
        <taxon>Metazoa</taxon>
        <taxon>Chordata</taxon>
        <taxon>Craniata</taxon>
        <taxon>Vertebrata</taxon>
        <taxon>Euteleostomi</taxon>
        <taxon>Archelosauria</taxon>
        <taxon>Archosauria</taxon>
        <taxon>Crocodylia</taxon>
        <taxon>Alligatoridae</taxon>
        <taxon>Alligatorinae</taxon>
        <taxon>Alligator</taxon>
    </lineage>
</organism>
<evidence type="ECO:0000313" key="10">
    <source>
        <dbReference type="Proteomes" id="UP000050525"/>
    </source>
</evidence>
<dbReference type="InterPro" id="IPR017907">
    <property type="entry name" value="Znf_RING_CS"/>
</dbReference>
<dbReference type="PROSITE" id="PS50188">
    <property type="entry name" value="B302_SPRY"/>
    <property type="match status" value="1"/>
</dbReference>
<dbReference type="InterPro" id="IPR006574">
    <property type="entry name" value="PRY"/>
</dbReference>
<keyword evidence="2 4" id="KW-0863">Zinc-finger</keyword>
<dbReference type="Pfam" id="PF00622">
    <property type="entry name" value="SPRY"/>
    <property type="match status" value="1"/>
</dbReference>
<dbReference type="Proteomes" id="UP000050525">
    <property type="component" value="Unassembled WGS sequence"/>
</dbReference>
<reference evidence="9 10" key="1">
    <citation type="journal article" date="2012" name="Genome Biol.">
        <title>Sequencing three crocodilian genomes to illuminate the evolution of archosaurs and amniotes.</title>
        <authorList>
            <person name="St John J.A."/>
            <person name="Braun E.L."/>
            <person name="Isberg S.R."/>
            <person name="Miles L.G."/>
            <person name="Chong A.Y."/>
            <person name="Gongora J."/>
            <person name="Dalzell P."/>
            <person name="Moran C."/>
            <person name="Bed'hom B."/>
            <person name="Abzhanov A."/>
            <person name="Burgess S.C."/>
            <person name="Cooksey A.M."/>
            <person name="Castoe T.A."/>
            <person name="Crawford N.G."/>
            <person name="Densmore L.D."/>
            <person name="Drew J.C."/>
            <person name="Edwards S.V."/>
            <person name="Faircloth B.C."/>
            <person name="Fujita M.K."/>
            <person name="Greenwold M.J."/>
            <person name="Hoffmann F.G."/>
            <person name="Howard J.M."/>
            <person name="Iguchi T."/>
            <person name="Janes D.E."/>
            <person name="Khan S.Y."/>
            <person name="Kohno S."/>
            <person name="de Koning A.J."/>
            <person name="Lance S.L."/>
            <person name="McCarthy F.M."/>
            <person name="McCormack J.E."/>
            <person name="Merchant M.E."/>
            <person name="Peterson D.G."/>
            <person name="Pollock D.D."/>
            <person name="Pourmand N."/>
            <person name="Raney B.J."/>
            <person name="Roessler K.A."/>
            <person name="Sanford J.R."/>
            <person name="Sawyer R.H."/>
            <person name="Schmidt C.J."/>
            <person name="Triplett E.W."/>
            <person name="Tuberville T.D."/>
            <person name="Venegas-Anaya M."/>
            <person name="Howard J.T."/>
            <person name="Jarvis E.D."/>
            <person name="Guillette L.J.Jr."/>
            <person name="Glenn T.C."/>
            <person name="Green R.E."/>
            <person name="Ray D.A."/>
        </authorList>
    </citation>
    <scope>NUCLEOTIDE SEQUENCE [LARGE SCALE GENOMIC DNA]</scope>
    <source>
        <strain evidence="9">KSC_2009_1</strain>
    </source>
</reference>
<dbReference type="AlphaFoldDB" id="A0A151MA83"/>
<keyword evidence="3" id="KW-0862">Zinc</keyword>
<keyword evidence="10" id="KW-1185">Reference proteome</keyword>
<dbReference type="SMART" id="SM00336">
    <property type="entry name" value="BBOX"/>
    <property type="match status" value="1"/>
</dbReference>
<dbReference type="InterPro" id="IPR050143">
    <property type="entry name" value="TRIM/RBCC"/>
</dbReference>
<dbReference type="InterPro" id="IPR013320">
    <property type="entry name" value="ConA-like_dom_sf"/>
</dbReference>
<evidence type="ECO:0000259" key="7">
    <source>
        <dbReference type="PROSITE" id="PS50119"/>
    </source>
</evidence>